<reference evidence="1" key="1">
    <citation type="submission" date="2018-06" db="EMBL/GenBank/DDBJ databases">
        <authorList>
            <person name="Zhirakovskaya E."/>
        </authorList>
    </citation>
    <scope>NUCLEOTIDE SEQUENCE</scope>
</reference>
<dbReference type="GO" id="GO:0004103">
    <property type="term" value="F:choline kinase activity"/>
    <property type="evidence" value="ECO:0007669"/>
    <property type="project" value="UniProtKB-EC"/>
</dbReference>
<organism evidence="1">
    <name type="scientific">hydrothermal vent metagenome</name>
    <dbReference type="NCBI Taxonomy" id="652676"/>
    <lineage>
        <taxon>unclassified sequences</taxon>
        <taxon>metagenomes</taxon>
        <taxon>ecological metagenomes</taxon>
    </lineage>
</organism>
<dbReference type="PANTHER" id="PTHR22603:SF66">
    <property type="entry name" value="ETHANOLAMINE KINASE"/>
    <property type="match status" value="1"/>
</dbReference>
<keyword evidence="1" id="KW-0808">Transferase</keyword>
<evidence type="ECO:0000313" key="1">
    <source>
        <dbReference type="EMBL" id="VAV94861.1"/>
    </source>
</evidence>
<name>A0A3B0RUQ9_9ZZZZ</name>
<keyword evidence="1" id="KW-0418">Kinase</keyword>
<dbReference type="EMBL" id="UOEC01000122">
    <property type="protein sequence ID" value="VAV94861.1"/>
    <property type="molecule type" value="Genomic_DNA"/>
</dbReference>
<proteinExistence type="predicted"/>
<sequence length="310" mass="34287">MTEDTIEQARKAIAGLDVFKGANAATIPVSRLGSLTNLVFRVEHGHDVLCLRLPGKGTEEYIDRKVEAHNARAAARAGVSPQVLYADPETGIMVAKFLDGFETMTAEIFARKEGAAARAGTAFAKLHNCGEKFEFRFELFSMIDEYLEILSKKTVQFPDGYHDVLAESAAVREALAANPGKLAPCHCDPLCENFLDDGKTMWIIDWEYSGMNDPLWDLGDLSVEGGFTDKLDMEMLNAYFPGGPGEADVGRMVIYKAMCDLLWTLWGLIQHANDNPAEDFWAYSVGRFERCKTLMSDPEFGKHVKAVGKT</sequence>
<dbReference type="Gene3D" id="3.30.200.20">
    <property type="entry name" value="Phosphorylase Kinase, domain 1"/>
    <property type="match status" value="1"/>
</dbReference>
<dbReference type="PANTHER" id="PTHR22603">
    <property type="entry name" value="CHOLINE/ETHANOALAMINE KINASE"/>
    <property type="match status" value="1"/>
</dbReference>
<dbReference type="AlphaFoldDB" id="A0A3B0RUQ9"/>
<dbReference type="GO" id="GO:0006646">
    <property type="term" value="P:phosphatidylethanolamine biosynthetic process"/>
    <property type="evidence" value="ECO:0007669"/>
    <property type="project" value="TreeGrafter"/>
</dbReference>
<accession>A0A3B0RUQ9</accession>
<dbReference type="Gene3D" id="3.90.1200.10">
    <property type="match status" value="1"/>
</dbReference>
<dbReference type="InterPro" id="IPR011009">
    <property type="entry name" value="Kinase-like_dom_sf"/>
</dbReference>
<dbReference type="Pfam" id="PF01633">
    <property type="entry name" value="Choline_kinase"/>
    <property type="match status" value="1"/>
</dbReference>
<dbReference type="EC" id="2.7.1.32" evidence="1"/>
<protein>
    <submittedName>
        <fullName evidence="1">Choline kinase</fullName>
        <ecNumber evidence="1">2.7.1.32</ecNumber>
    </submittedName>
</protein>
<gene>
    <name evidence="1" type="ORF">MNBD_ALPHA08-527</name>
</gene>
<dbReference type="CDD" id="cd05151">
    <property type="entry name" value="ChoK-like"/>
    <property type="match status" value="1"/>
</dbReference>
<dbReference type="GO" id="GO:0004305">
    <property type="term" value="F:ethanolamine kinase activity"/>
    <property type="evidence" value="ECO:0007669"/>
    <property type="project" value="TreeGrafter"/>
</dbReference>
<dbReference type="GO" id="GO:0005737">
    <property type="term" value="C:cytoplasm"/>
    <property type="evidence" value="ECO:0007669"/>
    <property type="project" value="TreeGrafter"/>
</dbReference>
<dbReference type="SUPFAM" id="SSF56112">
    <property type="entry name" value="Protein kinase-like (PK-like)"/>
    <property type="match status" value="1"/>
</dbReference>